<dbReference type="Pfam" id="PF03184">
    <property type="entry name" value="DDE_1"/>
    <property type="match status" value="1"/>
</dbReference>
<dbReference type="InterPro" id="IPR004875">
    <property type="entry name" value="DDE_SF_endonuclease_dom"/>
</dbReference>
<accession>A0A9D4QNG8</accession>
<evidence type="ECO:0000313" key="2">
    <source>
        <dbReference type="EMBL" id="KAH3837661.1"/>
    </source>
</evidence>
<reference evidence="2" key="2">
    <citation type="submission" date="2020-11" db="EMBL/GenBank/DDBJ databases">
        <authorList>
            <person name="McCartney M.A."/>
            <person name="Auch B."/>
            <person name="Kono T."/>
            <person name="Mallez S."/>
            <person name="Becker A."/>
            <person name="Gohl D.M."/>
            <person name="Silverstein K.A.T."/>
            <person name="Koren S."/>
            <person name="Bechman K.B."/>
            <person name="Herman A."/>
            <person name="Abrahante J.E."/>
            <person name="Garbe J."/>
        </authorList>
    </citation>
    <scope>NUCLEOTIDE SEQUENCE</scope>
    <source>
        <strain evidence="2">Duluth1</strain>
        <tissue evidence="2">Whole animal</tissue>
    </source>
</reference>
<organism evidence="2 3">
    <name type="scientific">Dreissena polymorpha</name>
    <name type="common">Zebra mussel</name>
    <name type="synonym">Mytilus polymorpha</name>
    <dbReference type="NCBI Taxonomy" id="45954"/>
    <lineage>
        <taxon>Eukaryota</taxon>
        <taxon>Metazoa</taxon>
        <taxon>Spiralia</taxon>
        <taxon>Lophotrochozoa</taxon>
        <taxon>Mollusca</taxon>
        <taxon>Bivalvia</taxon>
        <taxon>Autobranchia</taxon>
        <taxon>Heteroconchia</taxon>
        <taxon>Euheterodonta</taxon>
        <taxon>Imparidentia</taxon>
        <taxon>Neoheterodontei</taxon>
        <taxon>Myida</taxon>
        <taxon>Dreissenoidea</taxon>
        <taxon>Dreissenidae</taxon>
        <taxon>Dreissena</taxon>
    </lineage>
</organism>
<sequence>MTVEKLRPLVIGKSLKPRCFKSLDPAKLPVCYYANKKAWTTSKFMEDWLHHMDNLMKRKETYPTLSRQCTLPSKHPTDQHKASVLPTQHNLLMSTHGPGHYPNCQTQVQKETTATRFS</sequence>
<comment type="caution">
    <text evidence="2">The sequence shown here is derived from an EMBL/GenBank/DDBJ whole genome shotgun (WGS) entry which is preliminary data.</text>
</comment>
<feature type="domain" description="DDE-1" evidence="1">
    <location>
        <begin position="3"/>
        <end position="59"/>
    </location>
</feature>
<reference evidence="2" key="1">
    <citation type="journal article" date="2019" name="bioRxiv">
        <title>The Genome of the Zebra Mussel, Dreissena polymorpha: A Resource for Invasive Species Research.</title>
        <authorList>
            <person name="McCartney M.A."/>
            <person name="Auch B."/>
            <person name="Kono T."/>
            <person name="Mallez S."/>
            <person name="Zhang Y."/>
            <person name="Obille A."/>
            <person name="Becker A."/>
            <person name="Abrahante J.E."/>
            <person name="Garbe J."/>
            <person name="Badalamenti J.P."/>
            <person name="Herman A."/>
            <person name="Mangelson H."/>
            <person name="Liachko I."/>
            <person name="Sullivan S."/>
            <person name="Sone E.D."/>
            <person name="Koren S."/>
            <person name="Silverstein K.A.T."/>
            <person name="Beckman K.B."/>
            <person name="Gohl D.M."/>
        </authorList>
    </citation>
    <scope>NUCLEOTIDE SEQUENCE</scope>
    <source>
        <strain evidence="2">Duluth1</strain>
        <tissue evidence="2">Whole animal</tissue>
    </source>
</reference>
<dbReference type="EMBL" id="JAIWYP010000004">
    <property type="protein sequence ID" value="KAH3837661.1"/>
    <property type="molecule type" value="Genomic_DNA"/>
</dbReference>
<gene>
    <name evidence="2" type="ORF">DPMN_111062</name>
</gene>
<dbReference type="AlphaFoldDB" id="A0A9D4QNG8"/>
<dbReference type="Proteomes" id="UP000828390">
    <property type="component" value="Unassembled WGS sequence"/>
</dbReference>
<evidence type="ECO:0000259" key="1">
    <source>
        <dbReference type="Pfam" id="PF03184"/>
    </source>
</evidence>
<proteinExistence type="predicted"/>
<keyword evidence="3" id="KW-1185">Reference proteome</keyword>
<protein>
    <recommendedName>
        <fullName evidence="1">DDE-1 domain-containing protein</fullName>
    </recommendedName>
</protein>
<dbReference type="GO" id="GO:0003676">
    <property type="term" value="F:nucleic acid binding"/>
    <property type="evidence" value="ECO:0007669"/>
    <property type="project" value="InterPro"/>
</dbReference>
<evidence type="ECO:0000313" key="3">
    <source>
        <dbReference type="Proteomes" id="UP000828390"/>
    </source>
</evidence>
<name>A0A9D4QNG8_DREPO</name>